<evidence type="ECO:0000313" key="3">
    <source>
        <dbReference type="Proteomes" id="UP001194580"/>
    </source>
</evidence>
<proteinExistence type="predicted"/>
<organism evidence="2 3">
    <name type="scientific">Linnemannia exigua</name>
    <dbReference type="NCBI Taxonomy" id="604196"/>
    <lineage>
        <taxon>Eukaryota</taxon>
        <taxon>Fungi</taxon>
        <taxon>Fungi incertae sedis</taxon>
        <taxon>Mucoromycota</taxon>
        <taxon>Mortierellomycotina</taxon>
        <taxon>Mortierellomycetes</taxon>
        <taxon>Mortierellales</taxon>
        <taxon>Mortierellaceae</taxon>
        <taxon>Linnemannia</taxon>
    </lineage>
</organism>
<dbReference type="Proteomes" id="UP001194580">
    <property type="component" value="Unassembled WGS sequence"/>
</dbReference>
<accession>A0AAD4D4G0</accession>
<keyword evidence="3" id="KW-1185">Reference proteome</keyword>
<gene>
    <name evidence="2" type="ORF">BGZ95_003232</name>
</gene>
<sequence length="1159" mass="131029">MTTTDLESPSAHFQAFRAPGEKDAILIPVVRHPATNDLYVIWGDISDCFPDVVRVMYTNVFIPMLRGNNLYRVKPFGIKYHPGIILDIICGKKVGSSNRKSRSSRASRDAITVAKIEHHHTVLDKAPVQEAVVDGVDGDNKGDDDERVEEEPEPKPDQDEDDSLDLEGELYKIVEEELLDKTRIHLSSNKAEQPLVSKDDKGGAGEISGGGYLDDKVMEMKEALEVLVEEKVEEKEELIPAPHEIQVHHAHQETGLTIEDLIRHRVKDIFKSRYSWAQSNGHSRLFIFLPVLKASPTLGSAKSTQTTLATNTSTGTNKSTKFQLYYLCDCGNIPESQENASPHWIDKDDHQRPCSMPSSDDLSQQQLRSFIPLVGHHVMGVLEMFKHGVYIDKAPQEVAQRVSLMIEYLESKGIRSCQGFMAAISSGFAAGATESILEQFPPIAALDEKALSALKTWTFRDYTKQYAALYPFRTSEGDVRWTCEHHWKRLWPDFTSYGIVATFHGRKRHEGWYSHLFGVLCSRVTTMGLAMEYFGITELIPQNPVFTIWLDFNLTLKDVDELARVLGRLSAAVIHFLVRSKTEPDDEKDSGIHPGHLQLMAAALRNPNVEMFTLTEVGSDTIYGFQEPPLPMNILLSYRPKAGQRITTIERGVKGGKINAVMRVTNANLAIATIRHLAGGFHHFSELRFGHRAHHLTFNFADIKDGETERDGLDDMDVTSTNIVSYLDKRQWRDEVICSSNDNLGVNYLRLRCLTNLTMKVALDKERSLVRDVIMLNEHLKFLTLETGDPIYDPSQAYETCKQALFDHSTIEEFKITSLNGAPLSPSTFIWKHPNDLAKMRVDIVCNRADRVEAMFQRYGPLIERLEVEGLSLTDATAMDKLARRKKRPLAPTYLLIKNVHLMEPAVREILQDVVVKGDTEHVVVHGSVIPHSFQPVHGGKRDESMNASKLEANVKIWTEFLVAVRAKVTEFSIRDDSKKRFLRAMELQPAVSLEMPRLTSLHLLCAMDSSLFDRPWLDMLLEFKCSAAQDIEVLDEASNRASALEVLTRKNQMVGMQPFTELRLYEVMMKPDDWTRLMRYMDFSQIVNFVVQQKNAMSKEVMLQIADVVPRDSAVLKMFHLRAHNRNDDDTIAALLAKFGSKRLAPGGPIIDLNEFIV</sequence>
<protein>
    <submittedName>
        <fullName evidence="2">Uncharacterized protein</fullName>
    </submittedName>
</protein>
<dbReference type="EMBL" id="JAAAIL010001725">
    <property type="protein sequence ID" value="KAG0265727.1"/>
    <property type="molecule type" value="Genomic_DNA"/>
</dbReference>
<dbReference type="AlphaFoldDB" id="A0AAD4D4G0"/>
<feature type="compositionally biased region" description="Acidic residues" evidence="1">
    <location>
        <begin position="142"/>
        <end position="164"/>
    </location>
</feature>
<feature type="region of interest" description="Disordered" evidence="1">
    <location>
        <begin position="127"/>
        <end position="164"/>
    </location>
</feature>
<comment type="caution">
    <text evidence="2">The sequence shown here is derived from an EMBL/GenBank/DDBJ whole genome shotgun (WGS) entry which is preliminary data.</text>
</comment>
<reference evidence="2" key="1">
    <citation type="journal article" date="2020" name="Fungal Divers.">
        <title>Resolving the Mortierellaceae phylogeny through synthesis of multi-gene phylogenetics and phylogenomics.</title>
        <authorList>
            <person name="Vandepol N."/>
            <person name="Liber J."/>
            <person name="Desiro A."/>
            <person name="Na H."/>
            <person name="Kennedy M."/>
            <person name="Barry K."/>
            <person name="Grigoriev I.V."/>
            <person name="Miller A.N."/>
            <person name="O'Donnell K."/>
            <person name="Stajich J.E."/>
            <person name="Bonito G."/>
        </authorList>
    </citation>
    <scope>NUCLEOTIDE SEQUENCE</scope>
    <source>
        <strain evidence="2">NRRL 28262</strain>
    </source>
</reference>
<evidence type="ECO:0000313" key="2">
    <source>
        <dbReference type="EMBL" id="KAG0265727.1"/>
    </source>
</evidence>
<evidence type="ECO:0000256" key="1">
    <source>
        <dbReference type="SAM" id="MobiDB-lite"/>
    </source>
</evidence>
<name>A0AAD4D4G0_9FUNG</name>